<proteinExistence type="predicted"/>
<name>A0ABR6X4A6_9BURK</name>
<keyword evidence="2" id="KW-1185">Reference proteome</keyword>
<dbReference type="EMBL" id="JACOFW010000009">
    <property type="protein sequence ID" value="MBC3807752.1"/>
    <property type="molecule type" value="Genomic_DNA"/>
</dbReference>
<protein>
    <submittedName>
        <fullName evidence="1">Uncharacterized protein</fullName>
    </submittedName>
</protein>
<evidence type="ECO:0000313" key="2">
    <source>
        <dbReference type="Proteomes" id="UP000648257"/>
    </source>
</evidence>
<dbReference type="RefSeq" id="WP_186922831.1">
    <property type="nucleotide sequence ID" value="NZ_JACOFW010000009.1"/>
</dbReference>
<accession>A0ABR6X4A6</accession>
<gene>
    <name evidence="1" type="ORF">H8K52_10385</name>
</gene>
<reference evidence="1 2" key="1">
    <citation type="submission" date="2020-08" db="EMBL/GenBank/DDBJ databases">
        <title>Novel species isolated from subtropical streams in China.</title>
        <authorList>
            <person name="Lu H."/>
        </authorList>
    </citation>
    <scope>NUCLEOTIDE SEQUENCE [LARGE SCALE GENOMIC DNA]</scope>
    <source>
        <strain evidence="1 2">KACC 16656</strain>
    </source>
</reference>
<sequence length="146" mass="16283">MSNFRSIQVRDCAGILCALYRQYDGAAHASFEGDLSEWDLAQLTACTSEETNSLLRQTLDPVMDFLVVPINSENIKALKRIFARPDVLGTNGAIIHTQVEVEGELLFMACDNFHDDCTVISNSVTEAVLKQWKERGILRDYSGVLI</sequence>
<comment type="caution">
    <text evidence="1">The sequence shown here is derived from an EMBL/GenBank/DDBJ whole genome shotgun (WGS) entry which is preliminary data.</text>
</comment>
<organism evidence="1 2">
    <name type="scientific">Undibacterium seohonense</name>
    <dbReference type="NCBI Taxonomy" id="1344950"/>
    <lineage>
        <taxon>Bacteria</taxon>
        <taxon>Pseudomonadati</taxon>
        <taxon>Pseudomonadota</taxon>
        <taxon>Betaproteobacteria</taxon>
        <taxon>Burkholderiales</taxon>
        <taxon>Oxalobacteraceae</taxon>
        <taxon>Undibacterium</taxon>
    </lineage>
</organism>
<evidence type="ECO:0000313" key="1">
    <source>
        <dbReference type="EMBL" id="MBC3807752.1"/>
    </source>
</evidence>
<dbReference type="Proteomes" id="UP000648257">
    <property type="component" value="Unassembled WGS sequence"/>
</dbReference>